<keyword evidence="2" id="KW-1185">Reference proteome</keyword>
<comment type="caution">
    <text evidence="1">The sequence shown here is derived from an EMBL/GenBank/DDBJ whole genome shotgun (WGS) entry which is preliminary data.</text>
</comment>
<protein>
    <submittedName>
        <fullName evidence="1">Uncharacterized protein</fullName>
    </submittedName>
</protein>
<dbReference type="AlphaFoldDB" id="A0AAV4Q4A8"/>
<accession>A0AAV4Q4A8</accession>
<dbReference type="Proteomes" id="UP001054945">
    <property type="component" value="Unassembled WGS sequence"/>
</dbReference>
<reference evidence="1 2" key="1">
    <citation type="submission" date="2021-06" db="EMBL/GenBank/DDBJ databases">
        <title>Caerostris extrusa draft genome.</title>
        <authorList>
            <person name="Kono N."/>
            <person name="Arakawa K."/>
        </authorList>
    </citation>
    <scope>NUCLEOTIDE SEQUENCE [LARGE SCALE GENOMIC DNA]</scope>
</reference>
<proteinExistence type="predicted"/>
<name>A0AAV4Q4A8_CAEEX</name>
<gene>
    <name evidence="1" type="ORF">CEXT_798511</name>
</gene>
<sequence>MVMTSDVLSRLIHMRKQCEVAADDVLKDFCMWNRTVGSEVFLVMERVVKLLYSTFEKNAWSFQEKGLFDSLKVETYLLCAKLENYSWIDIE</sequence>
<dbReference type="EMBL" id="BPLR01005568">
    <property type="protein sequence ID" value="GIY03351.1"/>
    <property type="molecule type" value="Genomic_DNA"/>
</dbReference>
<evidence type="ECO:0000313" key="2">
    <source>
        <dbReference type="Proteomes" id="UP001054945"/>
    </source>
</evidence>
<evidence type="ECO:0000313" key="1">
    <source>
        <dbReference type="EMBL" id="GIY03351.1"/>
    </source>
</evidence>
<organism evidence="1 2">
    <name type="scientific">Caerostris extrusa</name>
    <name type="common">Bark spider</name>
    <name type="synonym">Caerostris bankana</name>
    <dbReference type="NCBI Taxonomy" id="172846"/>
    <lineage>
        <taxon>Eukaryota</taxon>
        <taxon>Metazoa</taxon>
        <taxon>Ecdysozoa</taxon>
        <taxon>Arthropoda</taxon>
        <taxon>Chelicerata</taxon>
        <taxon>Arachnida</taxon>
        <taxon>Araneae</taxon>
        <taxon>Araneomorphae</taxon>
        <taxon>Entelegynae</taxon>
        <taxon>Araneoidea</taxon>
        <taxon>Araneidae</taxon>
        <taxon>Caerostris</taxon>
    </lineage>
</organism>